<dbReference type="SMART" id="SM00409">
    <property type="entry name" value="IG"/>
    <property type="match status" value="1"/>
</dbReference>
<keyword evidence="10" id="KW-1185">Reference proteome</keyword>
<keyword evidence="7" id="KW-0325">Glycoprotein</keyword>
<sequence length="180" mass="19980">ALFCDPVFGTELEMTVKPGDNVSLYCDRAVTFGSNILWMRNSSHKDLPFLEIDPLLIFSEKFPRFSFFANSSSNSHDLHIANVSVSDEGTYYCVKKELKITEKNGITHSKHEVEYGILRIRLFVADPVSVNESTAVCTHPPECALCWTLLLSVCPVCLLLSSFLSFIAGYYICGTHGAGT</sequence>
<dbReference type="PANTHER" id="PTHR19433">
    <property type="entry name" value="T-CELL RECEPTOR ALPHA CHAIN V REGION-RELATED"/>
    <property type="match status" value="1"/>
</dbReference>
<dbReference type="PANTHER" id="PTHR19433:SF111">
    <property type="entry name" value="T CELL RECEPTOR ALPHA VARIABLE 4"/>
    <property type="match status" value="1"/>
</dbReference>
<evidence type="ECO:0000256" key="1">
    <source>
        <dbReference type="ARBA" id="ARBA00004236"/>
    </source>
</evidence>
<keyword evidence="3" id="KW-0732">Signal</keyword>
<accession>A0A553QGD3</accession>
<reference evidence="9 10" key="1">
    <citation type="journal article" date="2019" name="Sci. Data">
        <title>Hybrid genome assembly and annotation of Danionella translucida.</title>
        <authorList>
            <person name="Kadobianskyi M."/>
            <person name="Schulze L."/>
            <person name="Schuelke M."/>
            <person name="Judkewitz B."/>
        </authorList>
    </citation>
    <scope>NUCLEOTIDE SEQUENCE [LARGE SCALE GENOMIC DNA]</scope>
    <source>
        <strain evidence="9 10">Bolton</strain>
    </source>
</reference>
<dbReference type="GO" id="GO:0002376">
    <property type="term" value="P:immune system process"/>
    <property type="evidence" value="ECO:0007669"/>
    <property type="project" value="UniProtKB-KW"/>
</dbReference>
<evidence type="ECO:0000256" key="5">
    <source>
        <dbReference type="ARBA" id="ARBA00023136"/>
    </source>
</evidence>
<dbReference type="InterPro" id="IPR036179">
    <property type="entry name" value="Ig-like_dom_sf"/>
</dbReference>
<evidence type="ECO:0000313" key="10">
    <source>
        <dbReference type="Proteomes" id="UP000316079"/>
    </source>
</evidence>
<organism evidence="9 10">
    <name type="scientific">Danionella cerebrum</name>
    <dbReference type="NCBI Taxonomy" id="2873325"/>
    <lineage>
        <taxon>Eukaryota</taxon>
        <taxon>Metazoa</taxon>
        <taxon>Chordata</taxon>
        <taxon>Craniata</taxon>
        <taxon>Vertebrata</taxon>
        <taxon>Euteleostomi</taxon>
        <taxon>Actinopterygii</taxon>
        <taxon>Neopterygii</taxon>
        <taxon>Teleostei</taxon>
        <taxon>Ostariophysi</taxon>
        <taxon>Cypriniformes</taxon>
        <taxon>Danionidae</taxon>
        <taxon>Danioninae</taxon>
        <taxon>Danionella</taxon>
    </lineage>
</organism>
<keyword evidence="6" id="KW-1015">Disulfide bond</keyword>
<keyword evidence="2" id="KW-1003">Cell membrane</keyword>
<evidence type="ECO:0000256" key="6">
    <source>
        <dbReference type="ARBA" id="ARBA00023157"/>
    </source>
</evidence>
<dbReference type="InterPro" id="IPR052051">
    <property type="entry name" value="TCR_complex_component"/>
</dbReference>
<evidence type="ECO:0000313" key="9">
    <source>
        <dbReference type="EMBL" id="TRY88965.1"/>
    </source>
</evidence>
<dbReference type="InterPro" id="IPR013783">
    <property type="entry name" value="Ig-like_fold"/>
</dbReference>
<dbReference type="Pfam" id="PF07686">
    <property type="entry name" value="V-set"/>
    <property type="match status" value="1"/>
</dbReference>
<evidence type="ECO:0000256" key="4">
    <source>
        <dbReference type="ARBA" id="ARBA00022859"/>
    </source>
</evidence>
<evidence type="ECO:0000256" key="3">
    <source>
        <dbReference type="ARBA" id="ARBA00022729"/>
    </source>
</evidence>
<dbReference type="AlphaFoldDB" id="A0A553QGD3"/>
<dbReference type="GO" id="GO:0005886">
    <property type="term" value="C:plasma membrane"/>
    <property type="evidence" value="ECO:0007669"/>
    <property type="project" value="UniProtKB-SubCell"/>
</dbReference>
<comment type="caution">
    <text evidence="9">The sequence shown here is derived from an EMBL/GenBank/DDBJ whole genome shotgun (WGS) entry which is preliminary data.</text>
</comment>
<evidence type="ECO:0000259" key="8">
    <source>
        <dbReference type="PROSITE" id="PS50835"/>
    </source>
</evidence>
<dbReference type="GO" id="GO:0009617">
    <property type="term" value="P:response to bacterium"/>
    <property type="evidence" value="ECO:0007669"/>
    <property type="project" value="TreeGrafter"/>
</dbReference>
<name>A0A553QGD3_9TELE</name>
<dbReference type="InterPro" id="IPR013106">
    <property type="entry name" value="Ig_V-set"/>
</dbReference>
<evidence type="ECO:0000256" key="7">
    <source>
        <dbReference type="ARBA" id="ARBA00023180"/>
    </source>
</evidence>
<feature type="non-terminal residue" evidence="9">
    <location>
        <position position="1"/>
    </location>
</feature>
<dbReference type="InterPro" id="IPR003599">
    <property type="entry name" value="Ig_sub"/>
</dbReference>
<evidence type="ECO:0000256" key="2">
    <source>
        <dbReference type="ARBA" id="ARBA00022475"/>
    </source>
</evidence>
<comment type="subcellular location">
    <subcellularLocation>
        <location evidence="1">Cell membrane</location>
    </subcellularLocation>
</comment>
<dbReference type="SUPFAM" id="SSF48726">
    <property type="entry name" value="Immunoglobulin"/>
    <property type="match status" value="1"/>
</dbReference>
<dbReference type="Proteomes" id="UP000316079">
    <property type="component" value="Unassembled WGS sequence"/>
</dbReference>
<keyword evidence="4" id="KW-0391">Immunity</keyword>
<keyword evidence="5" id="KW-0472">Membrane</keyword>
<dbReference type="PROSITE" id="PS50835">
    <property type="entry name" value="IG_LIKE"/>
    <property type="match status" value="1"/>
</dbReference>
<dbReference type="Gene3D" id="2.60.40.10">
    <property type="entry name" value="Immunoglobulins"/>
    <property type="match status" value="1"/>
</dbReference>
<dbReference type="OrthoDB" id="10010359at2759"/>
<protein>
    <recommendedName>
        <fullName evidence="8">Ig-like domain-containing protein</fullName>
    </recommendedName>
</protein>
<dbReference type="InterPro" id="IPR007110">
    <property type="entry name" value="Ig-like_dom"/>
</dbReference>
<feature type="domain" description="Ig-like" evidence="8">
    <location>
        <begin position="6"/>
        <end position="93"/>
    </location>
</feature>
<gene>
    <name evidence="9" type="ORF">DNTS_013337</name>
</gene>
<proteinExistence type="predicted"/>
<dbReference type="EMBL" id="SRMA01026012">
    <property type="protein sequence ID" value="TRY88965.1"/>
    <property type="molecule type" value="Genomic_DNA"/>
</dbReference>